<dbReference type="AlphaFoldDB" id="A0AA46UDB1"/>
<evidence type="ECO:0000313" key="6">
    <source>
        <dbReference type="Proteomes" id="UP001156218"/>
    </source>
</evidence>
<reference evidence="3 6" key="1">
    <citation type="submission" date="2021-06" db="EMBL/GenBank/DDBJ databases">
        <title>Interrogation of the integrated mobile genetic elements in gut-associated Bacteroides with a consensus prediction approach.</title>
        <authorList>
            <person name="Campbell D.E."/>
            <person name="Leigh J.R."/>
            <person name="Kim T."/>
            <person name="England W."/>
            <person name="Whitaker R.J."/>
            <person name="Degnan P.H."/>
        </authorList>
    </citation>
    <scope>NUCLEOTIDE SEQUENCE</scope>
    <source>
        <strain evidence="4">VPI-3443</strain>
        <strain evidence="3">VPI-BTDOT2</strain>
        <strain evidence="2 6">WAL8669</strain>
    </source>
</reference>
<dbReference type="EMBL" id="CP083681">
    <property type="protein sequence ID" value="UYU72523.1"/>
    <property type="molecule type" value="Genomic_DNA"/>
</dbReference>
<dbReference type="EMBL" id="JAQNVG010000001">
    <property type="protein sequence ID" value="MDC2234202.1"/>
    <property type="molecule type" value="Genomic_DNA"/>
</dbReference>
<evidence type="ECO:0000313" key="3">
    <source>
        <dbReference type="EMBL" id="UYU72523.1"/>
    </source>
</evidence>
<dbReference type="RefSeq" id="WP_008763517.1">
    <property type="nucleotide sequence ID" value="NZ_BAABXH010000002.1"/>
</dbReference>
<protein>
    <submittedName>
        <fullName evidence="3">Uncharacterized protein</fullName>
    </submittedName>
</protein>
<gene>
    <name evidence="3" type="ORF">KQP59_05295</name>
    <name evidence="2" type="ORF">KQP68_17925</name>
    <name evidence="4" type="ORF">KQP74_11685</name>
    <name evidence="1" type="ORF">PO127_00385</name>
</gene>
<accession>A0AA46UDB1</accession>
<evidence type="ECO:0000313" key="5">
    <source>
        <dbReference type="Proteomes" id="UP001156216"/>
    </source>
</evidence>
<evidence type="ECO:0000313" key="2">
    <source>
        <dbReference type="EMBL" id="UYU65439.1"/>
    </source>
</evidence>
<organism evidence="3 5">
    <name type="scientific">Bacteroides thetaiotaomicron</name>
    <dbReference type="NCBI Taxonomy" id="818"/>
    <lineage>
        <taxon>Bacteria</taxon>
        <taxon>Pseudomonadati</taxon>
        <taxon>Bacteroidota</taxon>
        <taxon>Bacteroidia</taxon>
        <taxon>Bacteroidales</taxon>
        <taxon>Bacteroidaceae</taxon>
        <taxon>Bacteroides</taxon>
    </lineage>
</organism>
<sequence>MYPTNETANLNSINYLLNGIQKQTFHDSAHHIYSWEIAVYDSVKKTGRK</sequence>
<dbReference type="GeneID" id="60927046"/>
<dbReference type="Proteomes" id="UP001156218">
    <property type="component" value="Chromosome"/>
</dbReference>
<evidence type="ECO:0000313" key="1">
    <source>
        <dbReference type="EMBL" id="MDC2234202.1"/>
    </source>
</evidence>
<reference evidence="1" key="2">
    <citation type="submission" date="2022-10" db="EMBL/GenBank/DDBJ databases">
        <title>Human gut microbiome strain richness.</title>
        <authorList>
            <person name="Chen-Liaw A."/>
        </authorList>
    </citation>
    <scope>NUCLEOTIDE SEQUENCE</scope>
    <source>
        <strain evidence="1">1001283st1_A3_1001283B150304_161114</strain>
    </source>
</reference>
<dbReference type="Proteomes" id="UP001156216">
    <property type="component" value="Chromosome"/>
</dbReference>
<dbReference type="EMBL" id="CP083680">
    <property type="protein sequence ID" value="UYU65439.1"/>
    <property type="molecule type" value="Genomic_DNA"/>
</dbReference>
<name>A0AA46UDB1_BACT4</name>
<dbReference type="Proteomes" id="UP001162960">
    <property type="component" value="Chromosome"/>
</dbReference>
<evidence type="ECO:0000313" key="4">
    <source>
        <dbReference type="EMBL" id="UYU93276.1"/>
    </source>
</evidence>
<dbReference type="EMBL" id="CP083685">
    <property type="protein sequence ID" value="UYU93276.1"/>
    <property type="molecule type" value="Genomic_DNA"/>
</dbReference>
<dbReference type="Proteomes" id="UP001217776">
    <property type="component" value="Unassembled WGS sequence"/>
</dbReference>
<proteinExistence type="predicted"/>